<reference evidence="2 3" key="1">
    <citation type="submission" date="2018-03" db="EMBL/GenBank/DDBJ databases">
        <title>Draft Genome Sequences of the Obligatory Marine Myxobacteria Enhygromyxa salina SWB007.</title>
        <authorList>
            <person name="Poehlein A."/>
            <person name="Moghaddam J.A."/>
            <person name="Harms H."/>
            <person name="Alanjari M."/>
            <person name="Koenig G.M."/>
            <person name="Daniel R."/>
            <person name="Schaeberle T.F."/>
        </authorList>
    </citation>
    <scope>NUCLEOTIDE SEQUENCE [LARGE SCALE GENOMIC DNA]</scope>
    <source>
        <strain evidence="2 3">SWB007</strain>
    </source>
</reference>
<keyword evidence="1" id="KW-0812">Transmembrane</keyword>
<comment type="caution">
    <text evidence="2">The sequence shown here is derived from an EMBL/GenBank/DDBJ whole genome shotgun (WGS) entry which is preliminary data.</text>
</comment>
<keyword evidence="1" id="KW-1133">Transmembrane helix</keyword>
<evidence type="ECO:0000256" key="1">
    <source>
        <dbReference type="SAM" id="Phobius"/>
    </source>
</evidence>
<sequence>MAKVDAKHKGPGFWERLQPRERVLVMALVGVFLLMATGVMMFMRHKRLSDIDDEIADKREGLELTRTFGPSYQEKLALKAEAQKKISSTPLLFSTLVEEAQTVAEVTASNQAEKPAVEVAPGLQMRTYEFDLRGVTLAQLTKFLSTVESKEGHVVLTQGLTIRSPSGSEDRLNVDVVLATWERVTPEDDQQQEQEG</sequence>
<evidence type="ECO:0000313" key="3">
    <source>
        <dbReference type="Proteomes" id="UP000238823"/>
    </source>
</evidence>
<dbReference type="EMBL" id="PVNL01000042">
    <property type="protein sequence ID" value="PRQ08324.1"/>
    <property type="molecule type" value="Genomic_DNA"/>
</dbReference>
<protein>
    <recommendedName>
        <fullName evidence="4">General secretion pathway protein M</fullName>
    </recommendedName>
</protein>
<dbReference type="RefSeq" id="WP_106088966.1">
    <property type="nucleotide sequence ID" value="NZ_PVNL01000042.1"/>
</dbReference>
<organism evidence="2 3">
    <name type="scientific">Enhygromyxa salina</name>
    <dbReference type="NCBI Taxonomy" id="215803"/>
    <lineage>
        <taxon>Bacteria</taxon>
        <taxon>Pseudomonadati</taxon>
        <taxon>Myxococcota</taxon>
        <taxon>Polyangia</taxon>
        <taxon>Nannocystales</taxon>
        <taxon>Nannocystaceae</taxon>
        <taxon>Enhygromyxa</taxon>
    </lineage>
</organism>
<name>A0A2S9YTA7_9BACT</name>
<feature type="transmembrane region" description="Helical" evidence="1">
    <location>
        <begin position="23"/>
        <end position="43"/>
    </location>
</feature>
<dbReference type="OrthoDB" id="5509128at2"/>
<evidence type="ECO:0000313" key="2">
    <source>
        <dbReference type="EMBL" id="PRQ08324.1"/>
    </source>
</evidence>
<evidence type="ECO:0008006" key="4">
    <source>
        <dbReference type="Google" id="ProtNLM"/>
    </source>
</evidence>
<keyword evidence="1" id="KW-0472">Membrane</keyword>
<dbReference type="Proteomes" id="UP000238823">
    <property type="component" value="Unassembled WGS sequence"/>
</dbReference>
<accession>A0A2S9YTA7</accession>
<proteinExistence type="predicted"/>
<gene>
    <name evidence="2" type="ORF">ENSA7_19510</name>
</gene>
<dbReference type="AlphaFoldDB" id="A0A2S9YTA7"/>